<evidence type="ECO:0000256" key="1">
    <source>
        <dbReference type="ARBA" id="ARBA00004141"/>
    </source>
</evidence>
<protein>
    <recommendedName>
        <fullName evidence="7">Adenosine 3'-phospho 5'-phosphosulfate transporter 1</fullName>
    </recommendedName>
</protein>
<name>A0A7M6DQU1_9CNID</name>
<feature type="transmembrane region" description="Helical" evidence="8">
    <location>
        <begin position="297"/>
        <end position="317"/>
    </location>
</feature>
<dbReference type="OrthoDB" id="10035043at2759"/>
<keyword evidence="6 8" id="KW-0472">Membrane</keyword>
<dbReference type="EnsemblMetazoa" id="CLYHEMT022898.1">
    <property type="protein sequence ID" value="CLYHEMP022898.1"/>
    <property type="gene ID" value="CLYHEMG022898"/>
</dbReference>
<accession>A0A7M6DQU1</accession>
<evidence type="ECO:0000256" key="6">
    <source>
        <dbReference type="ARBA" id="ARBA00023136"/>
    </source>
</evidence>
<evidence type="ECO:0000313" key="11">
    <source>
        <dbReference type="Proteomes" id="UP000594262"/>
    </source>
</evidence>
<proteinExistence type="inferred from homology"/>
<evidence type="ECO:0000256" key="8">
    <source>
        <dbReference type="SAM" id="Phobius"/>
    </source>
</evidence>
<feature type="transmembrane region" description="Helical" evidence="8">
    <location>
        <begin position="266"/>
        <end position="285"/>
    </location>
</feature>
<feature type="chain" id="PRO_5029460052" description="Adenosine 3'-phospho 5'-phosphosulfate transporter 1" evidence="9">
    <location>
        <begin position="21"/>
        <end position="463"/>
    </location>
</feature>
<feature type="transmembrane region" description="Helical" evidence="8">
    <location>
        <begin position="338"/>
        <end position="361"/>
    </location>
</feature>
<dbReference type="RefSeq" id="XP_066934950.1">
    <property type="nucleotide sequence ID" value="XM_067078849.1"/>
</dbReference>
<evidence type="ECO:0000256" key="5">
    <source>
        <dbReference type="ARBA" id="ARBA00022989"/>
    </source>
</evidence>
<organism evidence="10 11">
    <name type="scientific">Clytia hemisphaerica</name>
    <dbReference type="NCBI Taxonomy" id="252671"/>
    <lineage>
        <taxon>Eukaryota</taxon>
        <taxon>Metazoa</taxon>
        <taxon>Cnidaria</taxon>
        <taxon>Hydrozoa</taxon>
        <taxon>Hydroidolina</taxon>
        <taxon>Leptothecata</taxon>
        <taxon>Obeliida</taxon>
        <taxon>Clytiidae</taxon>
        <taxon>Clytia</taxon>
    </lineage>
</organism>
<keyword evidence="4 8" id="KW-0812">Transmembrane</keyword>
<dbReference type="GO" id="GO:0005789">
    <property type="term" value="C:endoplasmic reticulum membrane"/>
    <property type="evidence" value="ECO:0007669"/>
    <property type="project" value="TreeGrafter"/>
</dbReference>
<evidence type="ECO:0000256" key="4">
    <source>
        <dbReference type="ARBA" id="ARBA00022692"/>
    </source>
</evidence>
<dbReference type="GeneID" id="136822584"/>
<feature type="transmembrane region" description="Helical" evidence="8">
    <location>
        <begin position="395"/>
        <end position="417"/>
    </location>
</feature>
<feature type="transmembrane region" description="Helical" evidence="8">
    <location>
        <begin position="367"/>
        <end position="388"/>
    </location>
</feature>
<keyword evidence="5 8" id="KW-1133">Transmembrane helix</keyword>
<evidence type="ECO:0000256" key="9">
    <source>
        <dbReference type="SAM" id="SignalP"/>
    </source>
</evidence>
<dbReference type="PROSITE" id="PS51257">
    <property type="entry name" value="PROKAR_LIPOPROTEIN"/>
    <property type="match status" value="1"/>
</dbReference>
<dbReference type="PANTHER" id="PTHR10778">
    <property type="entry name" value="SOLUTE CARRIER FAMILY 35 MEMBER B"/>
    <property type="match status" value="1"/>
</dbReference>
<dbReference type="PANTHER" id="PTHR10778:SF13">
    <property type="entry name" value="ADENOSINE 3'-PHOSPHO 5'-PHOSPHOSULFATE TRANSPORTER 1"/>
    <property type="match status" value="1"/>
</dbReference>
<evidence type="ECO:0000313" key="10">
    <source>
        <dbReference type="EnsemblMetazoa" id="CLYHEMP022898.1"/>
    </source>
</evidence>
<dbReference type="GO" id="GO:0000139">
    <property type="term" value="C:Golgi membrane"/>
    <property type="evidence" value="ECO:0007669"/>
    <property type="project" value="TreeGrafter"/>
</dbReference>
<evidence type="ECO:0000256" key="2">
    <source>
        <dbReference type="ARBA" id="ARBA00010694"/>
    </source>
</evidence>
<keyword evidence="3" id="KW-0813">Transport</keyword>
<sequence length="463" mass="51587">MKLVWAFGLLLIFLIGSCHAVDDVVAAAPSEKQKVTVSGDKHDGEGGHDHAHHIPHRVHNEEEESWVQGFVWNMVGYLIIIIPASFLIRMVKNSNFKEQGGQGKWYQLLTCCIFGNEASPTGNKRSIFPCLSGDTTTATAIKLATCTIGLQVSYLTWGVLQEKVMTHKYGEGTQAVKFKNSEFLVFMNRIAAFIVAGLYIQITRSGQWNGPFYRFSFASLSNICSSWCQYEALRFVSFPTQVLGKASKMIPVMIMGRVVSKKTYQYYEYVVALMISVGVSLFLTATGSDKHNSTETTVSGLILMIGYMGFDSFTANWQSHMFTEYKVPSMQMMFNVNCFSCLFTSVPLLISGGMTYALAFMMVHPSFATHVGIISLTSVTGQMFIFYTLAEFGPLVFTTIMVTRNMLSILLSCIIYGHVLTSQAALGVSVVFCALFLQIYAKYRIKQKKSQQVTNPREQSDMA</sequence>
<evidence type="ECO:0000256" key="3">
    <source>
        <dbReference type="ARBA" id="ARBA00022448"/>
    </source>
</evidence>
<feature type="transmembrane region" description="Helical" evidence="8">
    <location>
        <begin position="423"/>
        <end position="441"/>
    </location>
</feature>
<keyword evidence="11" id="KW-1185">Reference proteome</keyword>
<comment type="subcellular location">
    <subcellularLocation>
        <location evidence="1">Membrane</location>
        <topology evidence="1">Multi-pass membrane protein</topology>
    </subcellularLocation>
</comment>
<dbReference type="Proteomes" id="UP000594262">
    <property type="component" value="Unplaced"/>
</dbReference>
<feature type="transmembrane region" description="Helical" evidence="8">
    <location>
        <begin position="70"/>
        <end position="88"/>
    </location>
</feature>
<dbReference type="Pfam" id="PF08449">
    <property type="entry name" value="UAA"/>
    <property type="match status" value="1"/>
</dbReference>
<dbReference type="GO" id="GO:0046964">
    <property type="term" value="F:3'-phosphoadenosine 5'-phosphosulfate transmembrane transporter activity"/>
    <property type="evidence" value="ECO:0007669"/>
    <property type="project" value="TreeGrafter"/>
</dbReference>
<keyword evidence="9" id="KW-0732">Signal</keyword>
<comment type="similarity">
    <text evidence="2">Belongs to the nucleotide-sugar transporter family. SLC35B subfamily.</text>
</comment>
<feature type="signal peptide" evidence="9">
    <location>
        <begin position="1"/>
        <end position="20"/>
    </location>
</feature>
<dbReference type="AlphaFoldDB" id="A0A7M6DQU1"/>
<reference evidence="10" key="1">
    <citation type="submission" date="2021-01" db="UniProtKB">
        <authorList>
            <consortium name="EnsemblMetazoa"/>
        </authorList>
    </citation>
    <scope>IDENTIFICATION</scope>
</reference>
<dbReference type="InterPro" id="IPR013657">
    <property type="entry name" value="SCL35B1-4/HUT1"/>
</dbReference>
<evidence type="ECO:0000256" key="7">
    <source>
        <dbReference type="ARBA" id="ARBA00039668"/>
    </source>
</evidence>